<keyword evidence="10 12" id="KW-0131">Cell cycle</keyword>
<dbReference type="PROSITE" id="PS01347">
    <property type="entry name" value="MRAY_1"/>
    <property type="match status" value="1"/>
</dbReference>
<comment type="function">
    <text evidence="12">Catalyzes the initial step of the lipid cycle reactions in the biosynthesis of the cell wall peptidoglycan: transfers peptidoglycan precursor phospho-MurNAc-pentapeptide from UDP-MurNAc-pentapeptide onto the lipid carrier undecaprenyl phosphate, yielding undecaprenyl-pyrophosphoryl-MurNAc-pentapeptide, known as lipid I.</text>
</comment>
<dbReference type="NCBIfam" id="TIGR00445">
    <property type="entry name" value="mraY"/>
    <property type="match status" value="1"/>
</dbReference>
<keyword evidence="7 12" id="KW-0573">Peptidoglycan synthesis</keyword>
<feature type="transmembrane region" description="Helical" evidence="12">
    <location>
        <begin position="74"/>
        <end position="91"/>
    </location>
</feature>
<feature type="transmembrane region" description="Helical" evidence="12">
    <location>
        <begin position="97"/>
        <end position="115"/>
    </location>
</feature>
<evidence type="ECO:0000256" key="11">
    <source>
        <dbReference type="ARBA" id="ARBA00023316"/>
    </source>
</evidence>
<feature type="binding site" evidence="14">
    <location>
        <position position="306"/>
    </location>
    <ligand>
        <name>Mg(2+)</name>
        <dbReference type="ChEBI" id="CHEBI:18420"/>
    </ligand>
</feature>
<feature type="transmembrane region" description="Helical" evidence="12">
    <location>
        <begin position="397"/>
        <end position="416"/>
    </location>
</feature>
<dbReference type="GO" id="GO:0008963">
    <property type="term" value="F:phospho-N-acetylmuramoyl-pentapeptide-transferase activity"/>
    <property type="evidence" value="ECO:0007669"/>
    <property type="project" value="UniProtKB-UniRule"/>
</dbReference>
<feature type="transmembrane region" description="Helical" evidence="12">
    <location>
        <begin position="239"/>
        <end position="258"/>
    </location>
</feature>
<comment type="pathway">
    <text evidence="12">Cell wall biogenesis; peptidoglycan biosynthesis.</text>
</comment>
<dbReference type="AlphaFoldDB" id="C2M9A2"/>
<dbReference type="InterPro" id="IPR000715">
    <property type="entry name" value="Glycosyl_transferase_4"/>
</dbReference>
<keyword evidence="11 12" id="KW-0961">Cell wall biogenesis/degradation</keyword>
<evidence type="ECO:0000256" key="4">
    <source>
        <dbReference type="ARBA" id="ARBA00022679"/>
    </source>
</evidence>
<keyword evidence="12 14" id="KW-0479">Metal-binding</keyword>
<name>C2M9A2_9PORP</name>
<dbReference type="PANTHER" id="PTHR22926:SF5">
    <property type="entry name" value="PHOSPHO-N-ACETYLMURAMOYL-PENTAPEPTIDE-TRANSFERASE HOMOLOG"/>
    <property type="match status" value="1"/>
</dbReference>
<keyword evidence="3 12" id="KW-0132">Cell division</keyword>
<sequence length="419" mass="46510">MLYHLYDWLQANNVPGWRLAQYVTFRAGISFILALIISTIIGRRIIHWLHRMQIGEVVRTLGLEGEAMKKGTPTMGGIIIIIAIIVPTLLFARLNNVYVQLMVFTTLTMGALGFIDDYIKVFKKNKAGLHGRYKIIGQVLLGVVVALTFYLSPDIIIRENQEVTHNGRIEQVTFSSQESKNTQTTIPFVKNNNFDYLSLIPASTPHRELIGWIVFSIIIILIVTFISNCVNLTDGLDGLAAGTAAPAGVALAVLAYVSSHIALAQYFSIMFIPGAEELVIFGAAFVGATFGFLWYNAYPAQVFMGDTGSLAIGSIIAVMAVLIRKELLLPILCFLFIIEGLSSLMQQAYFKITKRRTGTGRRIFKMTPLHHHFQKAGNSGIDALIQRPLAPIREAKITVRFWLIAILLAVLTVITLKMR</sequence>
<evidence type="ECO:0000256" key="7">
    <source>
        <dbReference type="ARBA" id="ARBA00022984"/>
    </source>
</evidence>
<evidence type="ECO:0000256" key="1">
    <source>
        <dbReference type="ARBA" id="ARBA00004141"/>
    </source>
</evidence>
<feature type="transmembrane region" description="Helical" evidence="12">
    <location>
        <begin position="278"/>
        <end position="295"/>
    </location>
</feature>
<dbReference type="GO" id="GO:0008360">
    <property type="term" value="P:regulation of cell shape"/>
    <property type="evidence" value="ECO:0007669"/>
    <property type="project" value="UniProtKB-KW"/>
</dbReference>
<dbReference type="OrthoDB" id="9805475at2"/>
<evidence type="ECO:0000256" key="14">
    <source>
        <dbReference type="PIRSR" id="PIRSR600715-1"/>
    </source>
</evidence>
<keyword evidence="12" id="KW-1003">Cell membrane</keyword>
<dbReference type="GO" id="GO:0046872">
    <property type="term" value="F:metal ion binding"/>
    <property type="evidence" value="ECO:0007669"/>
    <property type="project" value="UniProtKB-KW"/>
</dbReference>
<feature type="transmembrane region" description="Helical" evidence="12">
    <location>
        <begin position="209"/>
        <end position="227"/>
    </location>
</feature>
<dbReference type="InterPro" id="IPR003524">
    <property type="entry name" value="PNAcMuramoyl-5peptid_Trfase"/>
</dbReference>
<comment type="similarity">
    <text evidence="2 12">Belongs to the glycosyltransferase 4 family. MraY subfamily.</text>
</comment>
<comment type="catalytic activity">
    <reaction evidence="12">
        <text>UDP-N-acetyl-alpha-D-muramoyl-L-alanyl-gamma-D-glutamyl-meso-2,6-diaminopimeloyl-D-alanyl-D-alanine + di-trans,octa-cis-undecaprenyl phosphate = di-trans,octa-cis-undecaprenyl diphospho-N-acetyl-alpha-D-muramoyl-L-alanyl-D-glutamyl-meso-2,6-diaminopimeloyl-D-alanyl-D-alanine + UMP</text>
        <dbReference type="Rhea" id="RHEA:28386"/>
        <dbReference type="ChEBI" id="CHEBI:57865"/>
        <dbReference type="ChEBI" id="CHEBI:60392"/>
        <dbReference type="ChEBI" id="CHEBI:61386"/>
        <dbReference type="ChEBI" id="CHEBI:61387"/>
        <dbReference type="EC" id="2.7.8.13"/>
    </reaction>
</comment>
<dbReference type="GO" id="GO:0005886">
    <property type="term" value="C:plasma membrane"/>
    <property type="evidence" value="ECO:0007669"/>
    <property type="project" value="UniProtKB-SubCell"/>
</dbReference>
<evidence type="ECO:0000256" key="5">
    <source>
        <dbReference type="ARBA" id="ARBA00022692"/>
    </source>
</evidence>
<dbReference type="STRING" id="596327.PORUE0001_1489"/>
<keyword evidence="4 12" id="KW-0808">Transferase</keyword>
<gene>
    <name evidence="12 15" type="primary">mraY</name>
    <name evidence="15" type="ORF">PORUE0001_1489</name>
</gene>
<feature type="transmembrane region" description="Helical" evidence="12">
    <location>
        <begin position="329"/>
        <end position="352"/>
    </location>
</feature>
<evidence type="ECO:0000256" key="8">
    <source>
        <dbReference type="ARBA" id="ARBA00022989"/>
    </source>
</evidence>
<dbReference type="PROSITE" id="PS01348">
    <property type="entry name" value="MRAY_2"/>
    <property type="match status" value="1"/>
</dbReference>
<comment type="caution">
    <text evidence="15">The sequence shown here is derived from an EMBL/GenBank/DDBJ whole genome shotgun (WGS) entry which is preliminary data.</text>
</comment>
<organism evidence="15 16">
    <name type="scientific">Porphyromonas uenonis 60-3</name>
    <dbReference type="NCBI Taxonomy" id="596327"/>
    <lineage>
        <taxon>Bacteria</taxon>
        <taxon>Pseudomonadati</taxon>
        <taxon>Bacteroidota</taxon>
        <taxon>Bacteroidia</taxon>
        <taxon>Bacteroidales</taxon>
        <taxon>Porphyromonadaceae</taxon>
        <taxon>Porphyromonas</taxon>
    </lineage>
</organism>
<dbReference type="eggNOG" id="COG0472">
    <property type="taxonomic scope" value="Bacteria"/>
</dbReference>
<dbReference type="UniPathway" id="UPA00219"/>
<evidence type="ECO:0000256" key="3">
    <source>
        <dbReference type="ARBA" id="ARBA00022618"/>
    </source>
</evidence>
<feature type="transmembrane region" description="Helical" evidence="12">
    <location>
        <begin position="302"/>
        <end position="323"/>
    </location>
</feature>
<dbReference type="Pfam" id="PF00953">
    <property type="entry name" value="Glycos_transf_4"/>
    <property type="match status" value="1"/>
</dbReference>
<evidence type="ECO:0000256" key="12">
    <source>
        <dbReference type="HAMAP-Rule" id="MF_00038"/>
    </source>
</evidence>
<evidence type="ECO:0000256" key="2">
    <source>
        <dbReference type="ARBA" id="ARBA00005583"/>
    </source>
</evidence>
<feature type="binding site" evidence="14">
    <location>
        <position position="231"/>
    </location>
    <ligand>
        <name>Mg(2+)</name>
        <dbReference type="ChEBI" id="CHEBI:18420"/>
    </ligand>
</feature>
<evidence type="ECO:0000256" key="13">
    <source>
        <dbReference type="NCBIfam" id="TIGR00445"/>
    </source>
</evidence>
<comment type="cofactor">
    <cofactor evidence="12 14">
        <name>Mg(2+)</name>
        <dbReference type="ChEBI" id="CHEBI:18420"/>
    </cofactor>
</comment>
<evidence type="ECO:0000256" key="9">
    <source>
        <dbReference type="ARBA" id="ARBA00023136"/>
    </source>
</evidence>
<dbReference type="GO" id="GO:0009252">
    <property type="term" value="P:peptidoglycan biosynthetic process"/>
    <property type="evidence" value="ECO:0007669"/>
    <property type="project" value="UniProtKB-UniRule"/>
</dbReference>
<feature type="transmembrane region" description="Helical" evidence="12">
    <location>
        <begin position="20"/>
        <end position="42"/>
    </location>
</feature>
<keyword evidence="9 12" id="KW-0472">Membrane</keyword>
<evidence type="ECO:0000256" key="10">
    <source>
        <dbReference type="ARBA" id="ARBA00023306"/>
    </source>
</evidence>
<dbReference type="PANTHER" id="PTHR22926">
    <property type="entry name" value="PHOSPHO-N-ACETYLMURAMOYL-PENTAPEPTIDE-TRANSFERASE"/>
    <property type="match status" value="1"/>
</dbReference>
<dbReference type="Proteomes" id="UP000003303">
    <property type="component" value="Unassembled WGS sequence"/>
</dbReference>
<keyword evidence="8 12" id="KW-1133">Transmembrane helix</keyword>
<dbReference type="RefSeq" id="WP_007364469.1">
    <property type="nucleotide sequence ID" value="NZ_ACLR01000013.1"/>
</dbReference>
<keyword evidence="16" id="KW-1185">Reference proteome</keyword>
<feature type="transmembrane region" description="Helical" evidence="12">
    <location>
        <begin position="135"/>
        <end position="152"/>
    </location>
</feature>
<dbReference type="Pfam" id="PF10555">
    <property type="entry name" value="MraY_sig1"/>
    <property type="match status" value="1"/>
</dbReference>
<dbReference type="GO" id="GO:0071555">
    <property type="term" value="P:cell wall organization"/>
    <property type="evidence" value="ECO:0007669"/>
    <property type="project" value="UniProtKB-KW"/>
</dbReference>
<protein>
    <recommendedName>
        <fullName evidence="12 13">Phospho-N-acetylmuramoyl-pentapeptide-transferase</fullName>
        <ecNumber evidence="12 13">2.7.8.13</ecNumber>
    </recommendedName>
    <alternativeName>
        <fullName evidence="12">UDP-MurNAc-pentapeptide phosphotransferase</fullName>
    </alternativeName>
</protein>
<proteinExistence type="inferred from homology"/>
<dbReference type="CDD" id="cd06852">
    <property type="entry name" value="GT_MraY"/>
    <property type="match status" value="1"/>
</dbReference>
<evidence type="ECO:0000256" key="6">
    <source>
        <dbReference type="ARBA" id="ARBA00022960"/>
    </source>
</evidence>
<keyword evidence="6 12" id="KW-0133">Cell shape</keyword>
<dbReference type="GO" id="GO:0051992">
    <property type="term" value="F:UDP-N-acetylmuramoyl-L-alanyl-D-glutamyl-meso-2,6-diaminopimelyl-D-alanyl-D-alanine:undecaprenyl-phosphate transferase activity"/>
    <property type="evidence" value="ECO:0007669"/>
    <property type="project" value="RHEA"/>
</dbReference>
<keyword evidence="5 12" id="KW-0812">Transmembrane</keyword>
<evidence type="ECO:0000313" key="16">
    <source>
        <dbReference type="Proteomes" id="UP000003303"/>
    </source>
</evidence>
<accession>C2M9A2</accession>
<keyword evidence="12 14" id="KW-0460">Magnesium</keyword>
<dbReference type="GO" id="GO:0051301">
    <property type="term" value="P:cell division"/>
    <property type="evidence" value="ECO:0007669"/>
    <property type="project" value="UniProtKB-KW"/>
</dbReference>
<dbReference type="EC" id="2.7.8.13" evidence="12 13"/>
<reference evidence="15 16" key="1">
    <citation type="submission" date="2009-04" db="EMBL/GenBank/DDBJ databases">
        <authorList>
            <person name="Sebastian Y."/>
            <person name="Madupu R."/>
            <person name="Durkin A.S."/>
            <person name="Torralba M."/>
            <person name="Methe B."/>
            <person name="Sutton G.G."/>
            <person name="Strausberg R.L."/>
            <person name="Nelson K.E."/>
        </authorList>
    </citation>
    <scope>NUCLEOTIDE SEQUENCE [LARGE SCALE GENOMIC DNA]</scope>
    <source>
        <strain evidence="15 16">60-3</strain>
    </source>
</reference>
<dbReference type="InterPro" id="IPR018480">
    <property type="entry name" value="PNAcMuramoyl-5peptid_Trfase_CS"/>
</dbReference>
<comment type="subcellular location">
    <subcellularLocation>
        <location evidence="12">Cell membrane</location>
        <topology evidence="12">Multi-pass membrane protein</topology>
    </subcellularLocation>
    <subcellularLocation>
        <location evidence="1">Membrane</location>
        <topology evidence="1">Multi-pass membrane protein</topology>
    </subcellularLocation>
</comment>
<evidence type="ECO:0000313" key="15">
    <source>
        <dbReference type="EMBL" id="EEK17702.1"/>
    </source>
</evidence>
<dbReference type="HAMAP" id="MF_00038">
    <property type="entry name" value="MraY"/>
    <property type="match status" value="1"/>
</dbReference>
<dbReference type="EMBL" id="ACLR01000013">
    <property type="protein sequence ID" value="EEK17702.1"/>
    <property type="molecule type" value="Genomic_DNA"/>
</dbReference>